<organism evidence="1 2">
    <name type="scientific">Araneus ventricosus</name>
    <name type="common">Orbweaver spider</name>
    <name type="synonym">Epeira ventricosa</name>
    <dbReference type="NCBI Taxonomy" id="182803"/>
    <lineage>
        <taxon>Eukaryota</taxon>
        <taxon>Metazoa</taxon>
        <taxon>Ecdysozoa</taxon>
        <taxon>Arthropoda</taxon>
        <taxon>Chelicerata</taxon>
        <taxon>Arachnida</taxon>
        <taxon>Araneae</taxon>
        <taxon>Araneomorphae</taxon>
        <taxon>Entelegynae</taxon>
        <taxon>Araneoidea</taxon>
        <taxon>Araneidae</taxon>
        <taxon>Araneus</taxon>
    </lineage>
</organism>
<keyword evidence="2" id="KW-1185">Reference proteome</keyword>
<protein>
    <submittedName>
        <fullName evidence="1">Uncharacterized protein</fullName>
    </submittedName>
</protein>
<evidence type="ECO:0000313" key="2">
    <source>
        <dbReference type="Proteomes" id="UP000499080"/>
    </source>
</evidence>
<proteinExistence type="predicted"/>
<gene>
    <name evidence="1" type="ORF">AVEN_157069_1</name>
</gene>
<accession>A0A4Y2GP49</accession>
<dbReference type="Proteomes" id="UP000499080">
    <property type="component" value="Unassembled WGS sequence"/>
</dbReference>
<name>A0A4Y2GP49_ARAVE</name>
<sequence>MESSSTFKRISSANRDIEKFPAPLRSHISLSKSPIIDTTFSFLVLVTATTEAPSHRAFYGLHPKYLSLPFCIWVPDRRSTAEWSFYFSLGSSFP</sequence>
<dbReference type="AlphaFoldDB" id="A0A4Y2GP49"/>
<comment type="caution">
    <text evidence="1">The sequence shown here is derived from an EMBL/GenBank/DDBJ whole genome shotgun (WGS) entry which is preliminary data.</text>
</comment>
<reference evidence="1 2" key="1">
    <citation type="journal article" date="2019" name="Sci. Rep.">
        <title>Orb-weaving spider Araneus ventricosus genome elucidates the spidroin gene catalogue.</title>
        <authorList>
            <person name="Kono N."/>
            <person name="Nakamura H."/>
            <person name="Ohtoshi R."/>
            <person name="Moran D.A.P."/>
            <person name="Shinohara A."/>
            <person name="Yoshida Y."/>
            <person name="Fujiwara M."/>
            <person name="Mori M."/>
            <person name="Tomita M."/>
            <person name="Arakawa K."/>
        </authorList>
    </citation>
    <scope>NUCLEOTIDE SEQUENCE [LARGE SCALE GENOMIC DNA]</scope>
</reference>
<evidence type="ECO:0000313" key="1">
    <source>
        <dbReference type="EMBL" id="GBM54565.1"/>
    </source>
</evidence>
<dbReference type="EMBL" id="BGPR01001465">
    <property type="protein sequence ID" value="GBM54565.1"/>
    <property type="molecule type" value="Genomic_DNA"/>
</dbReference>